<dbReference type="Pfam" id="PF13280">
    <property type="entry name" value="WYL"/>
    <property type="match status" value="1"/>
</dbReference>
<organism evidence="3 4">
    <name type="scientific">Microvirga aerilata</name>
    <dbReference type="NCBI Taxonomy" id="670292"/>
    <lineage>
        <taxon>Bacteria</taxon>
        <taxon>Pseudomonadati</taxon>
        <taxon>Pseudomonadota</taxon>
        <taxon>Alphaproteobacteria</taxon>
        <taxon>Hyphomicrobiales</taxon>
        <taxon>Methylobacteriaceae</taxon>
        <taxon>Microvirga</taxon>
    </lineage>
</organism>
<sequence>MTLDEMAVSVGVTRRTVERMRDALRVLFPQLEELSDGRMVRFRIQGGLHGFMHVPTADELAELESAIRSLDKSGGAPRAALLRSLSDKIRSALRGPVRRRIEPDLEALTHAEEIVVPAGPRPLADAQTLSQLRAAVKSLRICHFRYAARPDAPGRLRRVVPYGILFGKAYYLVGPEVDKPDPVLWRLDRISDVEVGDATEGAPEGFDLTEFASRSFGAFQEPPEEIILRFDPAAAADARRFLFHPSQTIKAEEDGSIVIRFTAGGLLELVRHLFSWGDSVTIQAPSRLQDLMVAELQRALVRHRTERSSERA</sequence>
<protein>
    <submittedName>
        <fullName evidence="3">WYL domain-containing protein</fullName>
    </submittedName>
</protein>
<dbReference type="InterPro" id="IPR026881">
    <property type="entry name" value="WYL_dom"/>
</dbReference>
<dbReference type="PANTHER" id="PTHR34580:SF1">
    <property type="entry name" value="PROTEIN PAFC"/>
    <property type="match status" value="1"/>
</dbReference>
<feature type="domain" description="WYL" evidence="1">
    <location>
        <begin position="128"/>
        <end position="195"/>
    </location>
</feature>
<dbReference type="Pfam" id="PF25583">
    <property type="entry name" value="WCX"/>
    <property type="match status" value="1"/>
</dbReference>
<evidence type="ECO:0000313" key="3">
    <source>
        <dbReference type="EMBL" id="MBL0404453.1"/>
    </source>
</evidence>
<dbReference type="Proteomes" id="UP000605848">
    <property type="component" value="Unassembled WGS sequence"/>
</dbReference>
<evidence type="ECO:0000259" key="2">
    <source>
        <dbReference type="Pfam" id="PF25583"/>
    </source>
</evidence>
<evidence type="ECO:0000313" key="4">
    <source>
        <dbReference type="Proteomes" id="UP000605848"/>
    </source>
</evidence>
<keyword evidence="4" id="KW-1185">Reference proteome</keyword>
<name>A0A936ZH46_9HYPH</name>
<evidence type="ECO:0000259" key="1">
    <source>
        <dbReference type="Pfam" id="PF13280"/>
    </source>
</evidence>
<dbReference type="AlphaFoldDB" id="A0A936ZH46"/>
<dbReference type="EMBL" id="JAEQMY010000012">
    <property type="protein sequence ID" value="MBL0404453.1"/>
    <property type="molecule type" value="Genomic_DNA"/>
</dbReference>
<proteinExistence type="predicted"/>
<dbReference type="PANTHER" id="PTHR34580">
    <property type="match status" value="1"/>
</dbReference>
<dbReference type="InterPro" id="IPR057727">
    <property type="entry name" value="WCX_dom"/>
</dbReference>
<comment type="caution">
    <text evidence="3">The sequence shown here is derived from an EMBL/GenBank/DDBJ whole genome shotgun (WGS) entry which is preliminary data.</text>
</comment>
<dbReference type="InterPro" id="IPR051534">
    <property type="entry name" value="CBASS_pafABC_assoc_protein"/>
</dbReference>
<feature type="domain" description="WCX" evidence="2">
    <location>
        <begin position="223"/>
        <end position="300"/>
    </location>
</feature>
<reference evidence="3" key="1">
    <citation type="submission" date="2021-01" db="EMBL/GenBank/DDBJ databases">
        <title>Microvirga sp.</title>
        <authorList>
            <person name="Kim M.K."/>
        </authorList>
    </citation>
    <scope>NUCLEOTIDE SEQUENCE</scope>
    <source>
        <strain evidence="3">5420S-16</strain>
    </source>
</reference>
<accession>A0A936ZH46</accession>
<dbReference type="RefSeq" id="WP_202059142.1">
    <property type="nucleotide sequence ID" value="NZ_JAEQMY010000012.1"/>
</dbReference>
<dbReference type="PROSITE" id="PS52050">
    <property type="entry name" value="WYL"/>
    <property type="match status" value="1"/>
</dbReference>
<gene>
    <name evidence="3" type="ORF">JKG68_10780</name>
</gene>